<accession>W7CYE4</accession>
<keyword evidence="2" id="KW-0378">Hydrolase</keyword>
<dbReference type="GO" id="GO:0004519">
    <property type="term" value="F:endonuclease activity"/>
    <property type="evidence" value="ECO:0007669"/>
    <property type="project" value="InterPro"/>
</dbReference>
<dbReference type="GO" id="GO:0008270">
    <property type="term" value="F:zinc ion binding"/>
    <property type="evidence" value="ECO:0007669"/>
    <property type="project" value="InterPro"/>
</dbReference>
<evidence type="ECO:0000256" key="1">
    <source>
        <dbReference type="ARBA" id="ARBA00022722"/>
    </source>
</evidence>
<dbReference type="GO" id="GO:0003676">
    <property type="term" value="F:nucleic acid binding"/>
    <property type="evidence" value="ECO:0007669"/>
    <property type="project" value="InterPro"/>
</dbReference>
<dbReference type="CDD" id="cd00085">
    <property type="entry name" value="HNHc"/>
    <property type="match status" value="1"/>
</dbReference>
<organism evidence="6 7">
    <name type="scientific">Brochothrix campestris FSL F6-1037</name>
    <dbReference type="NCBI Taxonomy" id="1265861"/>
    <lineage>
        <taxon>Bacteria</taxon>
        <taxon>Bacillati</taxon>
        <taxon>Bacillota</taxon>
        <taxon>Bacilli</taxon>
        <taxon>Bacillales</taxon>
        <taxon>Listeriaceae</taxon>
        <taxon>Brochothrix</taxon>
    </lineage>
</organism>
<sequence>MSKEYAESFYQSMAWKKCRRGYIDSVGGLCERCLRRKKFKPGKIVHHIKYITEENIDDVYITLNWSNLEYLCQDCHNQEHHANVMVDKGLTFDKEGNLIQLSPPSN</sequence>
<keyword evidence="7" id="KW-1185">Reference proteome</keyword>
<dbReference type="Pfam" id="PF01844">
    <property type="entry name" value="HNH"/>
    <property type="match status" value="1"/>
</dbReference>
<dbReference type="STRING" id="1265861.BCAMP_01110"/>
<feature type="domain" description="HNH" evidence="5">
    <location>
        <begin position="30"/>
        <end position="81"/>
    </location>
</feature>
<evidence type="ECO:0000313" key="7">
    <source>
        <dbReference type="Proteomes" id="UP000019243"/>
    </source>
</evidence>
<evidence type="ECO:0000313" key="6">
    <source>
        <dbReference type="EMBL" id="EUJ41967.1"/>
    </source>
</evidence>
<evidence type="ECO:0000256" key="2">
    <source>
        <dbReference type="ARBA" id="ARBA00022801"/>
    </source>
</evidence>
<keyword evidence="1" id="KW-0540">Nuclease</keyword>
<comment type="caution">
    <text evidence="6">The sequence shown here is derived from an EMBL/GenBank/DDBJ whole genome shotgun (WGS) entry which is preliminary data.</text>
</comment>
<dbReference type="Proteomes" id="UP000019243">
    <property type="component" value="Unassembled WGS sequence"/>
</dbReference>
<evidence type="ECO:0000259" key="5">
    <source>
        <dbReference type="Pfam" id="PF01844"/>
    </source>
</evidence>
<dbReference type="PANTHER" id="PTHR41286">
    <property type="entry name" value="HNH NUCLEASE YAJD-RELATED"/>
    <property type="match status" value="1"/>
</dbReference>
<evidence type="ECO:0000256" key="4">
    <source>
        <dbReference type="ARBA" id="ARBA00040194"/>
    </source>
</evidence>
<comment type="similarity">
    <text evidence="3">Belongs to the HNH nuclease family.</text>
</comment>
<dbReference type="InterPro" id="IPR003615">
    <property type="entry name" value="HNH_nuc"/>
</dbReference>
<gene>
    <name evidence="6" type="ORF">BCAMP_01110</name>
</gene>
<dbReference type="GO" id="GO:0016787">
    <property type="term" value="F:hydrolase activity"/>
    <property type="evidence" value="ECO:0007669"/>
    <property type="project" value="UniProtKB-KW"/>
</dbReference>
<dbReference type="PANTHER" id="PTHR41286:SF1">
    <property type="entry name" value="HNH NUCLEASE YAJD-RELATED"/>
    <property type="match status" value="1"/>
</dbReference>
<protein>
    <recommendedName>
        <fullName evidence="4">Putative HNH nuclease YajD</fullName>
    </recommendedName>
</protein>
<reference evidence="6 7" key="1">
    <citation type="submission" date="2012-12" db="EMBL/GenBank/DDBJ databases">
        <title>Novel taxa of Listeriaceae from agricultural environments in the United States.</title>
        <authorList>
            <person name="den Bakker H.C."/>
            <person name="Allred A."/>
            <person name="Warchocki S."/>
            <person name="Wright E.M."/>
            <person name="Burrell A."/>
            <person name="Nightingale K.K."/>
            <person name="Kephart D."/>
            <person name="Wiedmann M."/>
        </authorList>
    </citation>
    <scope>NUCLEOTIDE SEQUENCE [LARGE SCALE GENOMIC DNA]</scope>
    <source>
        <strain evidence="6 7">FSL F6-1037</strain>
    </source>
</reference>
<evidence type="ECO:0000256" key="3">
    <source>
        <dbReference type="ARBA" id="ARBA00038412"/>
    </source>
</evidence>
<dbReference type="EMBL" id="AODH01000004">
    <property type="protein sequence ID" value="EUJ41967.1"/>
    <property type="molecule type" value="Genomic_DNA"/>
</dbReference>
<dbReference type="GO" id="GO:0005829">
    <property type="term" value="C:cytosol"/>
    <property type="evidence" value="ECO:0007669"/>
    <property type="project" value="TreeGrafter"/>
</dbReference>
<name>W7CYE4_9LIST</name>
<dbReference type="AlphaFoldDB" id="W7CYE4"/>
<proteinExistence type="inferred from homology"/>
<dbReference type="InterPro" id="IPR002711">
    <property type="entry name" value="HNH"/>
</dbReference>